<name>A0ACC8EKV6_9PEZI</name>
<proteinExistence type="predicted"/>
<reference evidence="1 2" key="1">
    <citation type="journal article" date="2016" name="Nat. Commun.">
        <title>Ectomycorrhizal ecology is imprinted in the genome of the dominant symbiotic fungus Cenococcum geophilum.</title>
        <authorList>
            <consortium name="DOE Joint Genome Institute"/>
            <person name="Peter M."/>
            <person name="Kohler A."/>
            <person name="Ohm R.A."/>
            <person name="Kuo A."/>
            <person name="Krutzmann J."/>
            <person name="Morin E."/>
            <person name="Arend M."/>
            <person name="Barry K.W."/>
            <person name="Binder M."/>
            <person name="Choi C."/>
            <person name="Clum A."/>
            <person name="Copeland A."/>
            <person name="Grisel N."/>
            <person name="Haridas S."/>
            <person name="Kipfer T."/>
            <person name="LaButti K."/>
            <person name="Lindquist E."/>
            <person name="Lipzen A."/>
            <person name="Maire R."/>
            <person name="Meier B."/>
            <person name="Mihaltcheva S."/>
            <person name="Molinier V."/>
            <person name="Murat C."/>
            <person name="Poggeler S."/>
            <person name="Quandt C.A."/>
            <person name="Sperisen C."/>
            <person name="Tritt A."/>
            <person name="Tisserant E."/>
            <person name="Crous P.W."/>
            <person name="Henrissat B."/>
            <person name="Nehls U."/>
            <person name="Egli S."/>
            <person name="Spatafora J.W."/>
            <person name="Grigoriev I.V."/>
            <person name="Martin F.M."/>
        </authorList>
    </citation>
    <scope>NUCLEOTIDE SEQUENCE [LARGE SCALE GENOMIC DNA]</scope>
    <source>
        <strain evidence="1 2">1.58</strain>
    </source>
</reference>
<keyword evidence="2" id="KW-1185">Reference proteome</keyword>
<protein>
    <submittedName>
        <fullName evidence="1">Uncharacterized protein</fullName>
    </submittedName>
</protein>
<dbReference type="Proteomes" id="UP000250078">
    <property type="component" value="Unassembled WGS sequence"/>
</dbReference>
<gene>
    <name evidence="1" type="ORF">K441DRAFT_701713</name>
</gene>
<dbReference type="EMBL" id="KV748285">
    <property type="protein sequence ID" value="OCK86816.1"/>
    <property type="molecule type" value="Genomic_DNA"/>
</dbReference>
<evidence type="ECO:0000313" key="2">
    <source>
        <dbReference type="Proteomes" id="UP000250078"/>
    </source>
</evidence>
<organism evidence="1 2">
    <name type="scientific">Cenococcum geophilum 1.58</name>
    <dbReference type="NCBI Taxonomy" id="794803"/>
    <lineage>
        <taxon>Eukaryota</taxon>
        <taxon>Fungi</taxon>
        <taxon>Dikarya</taxon>
        <taxon>Ascomycota</taxon>
        <taxon>Pezizomycotina</taxon>
        <taxon>Dothideomycetes</taxon>
        <taxon>Pleosporomycetidae</taxon>
        <taxon>Gloniales</taxon>
        <taxon>Gloniaceae</taxon>
        <taxon>Cenococcum</taxon>
    </lineage>
</organism>
<sequence length="139" mass="16211">MSAINSSKIRPCFSSVAETITLINAKEKSYRIHRDFLAYYSEYFRAALRGSFKEAEENLVTLSNVSTRTFDIFVDWLYTQKLPGQGKYSTLDEAVVHWPRLYSDKTRNKTEGLIDSVYFLMATTFQNFGEKLWMCCFHI</sequence>
<accession>A0ACC8EKV6</accession>
<evidence type="ECO:0000313" key="1">
    <source>
        <dbReference type="EMBL" id="OCK86816.1"/>
    </source>
</evidence>